<dbReference type="Gene3D" id="1.10.1510.20">
    <property type="entry name" value="Propanediol/glycerol dehydratase, small subunit"/>
    <property type="match status" value="1"/>
</dbReference>
<name>A0AA40X9H8_PEDPE</name>
<evidence type="ECO:0000313" key="2">
    <source>
        <dbReference type="EMBL" id="MBF7127528.1"/>
    </source>
</evidence>
<protein>
    <submittedName>
        <fullName evidence="2">Diol dehydratase small subunit</fullName>
    </submittedName>
</protein>
<dbReference type="EMBL" id="JADOFV010000003">
    <property type="protein sequence ID" value="MBF7127528.1"/>
    <property type="molecule type" value="Genomic_DNA"/>
</dbReference>
<dbReference type="InterPro" id="IPR003207">
    <property type="entry name" value="Ppandiol/glycerol_DeHydtase_su"/>
</dbReference>
<evidence type="ECO:0000313" key="4">
    <source>
        <dbReference type="Proteomes" id="UP000743107"/>
    </source>
</evidence>
<dbReference type="Proteomes" id="UP001214131">
    <property type="component" value="Chromosome"/>
</dbReference>
<feature type="region of interest" description="Disordered" evidence="1">
    <location>
        <begin position="15"/>
        <end position="35"/>
    </location>
</feature>
<dbReference type="Proteomes" id="UP000743107">
    <property type="component" value="Unassembled WGS sequence"/>
</dbReference>
<dbReference type="InterPro" id="IPR036091">
    <property type="entry name" value="Prodiol/glycerol_DeHase__sf_su"/>
</dbReference>
<reference evidence="3 5" key="2">
    <citation type="submission" date="2023-02" db="EMBL/GenBank/DDBJ databases">
        <title>Comparative genomics and fermentation flavor characterization of five lactic acid bacteria reveal flavor biosynthesis metabolic pathways in fermented muskmelon puree.</title>
        <authorList>
            <person name="Yuan L."/>
            <person name="Li M."/>
            <person name="Xu X."/>
            <person name="Lao F."/>
            <person name="Wu J."/>
        </authorList>
    </citation>
    <scope>NUCLEOTIDE SEQUENCE [LARGE SCALE GENOMIC DNA]</scope>
    <source>
        <strain evidence="3 5">Ca-4</strain>
    </source>
</reference>
<sequence length="174" mass="19700">MSEIDDLVSKIMSQMGSDSTTNVDTASTTQVSQNSNEKITAKDYPLYSKHPELIHSPSGKKLDDINVNNLLNDNIKSNDLRITPETLRLQGEVAVDAGRDSIQQNFQRAAELTVIPDERLLEMYNALRPYRSTKQELLDIASELRDKYNAKICAGWFEEAAEFYETRKKLKGDN</sequence>
<evidence type="ECO:0000313" key="5">
    <source>
        <dbReference type="Proteomes" id="UP001214131"/>
    </source>
</evidence>
<reference evidence="2" key="1">
    <citation type="submission" date="2020-11" db="EMBL/GenBank/DDBJ databases">
        <title>Antibiotic susceptibility profiles of Pediococcus pentosaceus from various origins and their implications for the safety assessment of strains with food-technology applications.</title>
        <authorList>
            <person name="Shani N."/>
            <person name="Oberhaensli S."/>
            <person name="Arias E."/>
        </authorList>
    </citation>
    <scope>NUCLEOTIDE SEQUENCE</scope>
    <source>
        <strain evidence="2">FAM 19164</strain>
    </source>
</reference>
<dbReference type="EMBL" id="CP118739">
    <property type="protein sequence ID" value="WEA57881.1"/>
    <property type="molecule type" value="Genomic_DNA"/>
</dbReference>
<dbReference type="RefSeq" id="WP_060743272.1">
    <property type="nucleotide sequence ID" value="NZ_CAKMAM010000003.1"/>
</dbReference>
<proteinExistence type="predicted"/>
<accession>A0AA40X9H8</accession>
<dbReference type="NCBIfam" id="NF011972">
    <property type="entry name" value="PRK15443.1-3"/>
    <property type="match status" value="1"/>
</dbReference>
<dbReference type="Pfam" id="PF02287">
    <property type="entry name" value="Dehydratase_SU"/>
    <property type="match status" value="1"/>
</dbReference>
<evidence type="ECO:0000256" key="1">
    <source>
        <dbReference type="SAM" id="MobiDB-lite"/>
    </source>
</evidence>
<dbReference type="AlphaFoldDB" id="A0AA40X9H8"/>
<evidence type="ECO:0000313" key="3">
    <source>
        <dbReference type="EMBL" id="WEA57881.1"/>
    </source>
</evidence>
<dbReference type="PIRSF" id="PIRSF018505">
    <property type="entry name" value="Prpndl_dhdrts_sm"/>
    <property type="match status" value="1"/>
</dbReference>
<gene>
    <name evidence="2" type="ORF">ITQ97_06870</name>
    <name evidence="3" type="ORF">PWB86_03170</name>
</gene>
<organism evidence="2 4">
    <name type="scientific">Pediococcus pentosaceus</name>
    <dbReference type="NCBI Taxonomy" id="1255"/>
    <lineage>
        <taxon>Bacteria</taxon>
        <taxon>Bacillati</taxon>
        <taxon>Bacillota</taxon>
        <taxon>Bacilli</taxon>
        <taxon>Lactobacillales</taxon>
        <taxon>Lactobacillaceae</taxon>
        <taxon>Pediococcus</taxon>
    </lineage>
</organism>
<dbReference type="SUPFAM" id="SSF47148">
    <property type="entry name" value="Diol dehydratase, gamma subunit"/>
    <property type="match status" value="1"/>
</dbReference>